<keyword evidence="5 7" id="KW-0472">Membrane</keyword>
<organism evidence="10 11">
    <name type="scientific">Bacillus paramycoides</name>
    <dbReference type="NCBI Taxonomy" id="2026194"/>
    <lineage>
        <taxon>Bacteria</taxon>
        <taxon>Bacillati</taxon>
        <taxon>Bacillota</taxon>
        <taxon>Bacilli</taxon>
        <taxon>Bacillales</taxon>
        <taxon>Bacillaceae</taxon>
        <taxon>Bacillus</taxon>
        <taxon>Bacillus cereus group</taxon>
    </lineage>
</organism>
<dbReference type="EMBL" id="MAOI01000020">
    <property type="protein sequence ID" value="OJD82152.1"/>
    <property type="molecule type" value="Genomic_DNA"/>
</dbReference>
<feature type="transmembrane region" description="Helical" evidence="7">
    <location>
        <begin position="420"/>
        <end position="453"/>
    </location>
</feature>
<sequence length="868" mass="97690">MKGSFLLSIKFLKSQKSRTVFSIVGVTIGIALLIFSNILIHTVEKSNEKTIKEKYGDYDLIIGYKDSTQFLSQEDINTINNLKEVKSSTPLLYPYIGEQNPYKEMVEQPMYVGIKDEELAKQHMFAKLSSGKLPNSNEIVIPYNMAHSKNLKIGSKLEFPFPPNGVKEVTVSGIMEQNQYLNSIVLFNYKWLANMTNQNGHTTTLIIKLNDLEDKEQFIQTLKNKYKNLSIDSQIKADKERENIGGLKPIIQWLSIAILLGSMLLIIGALQMSIQERKKELATLRLLGIKRRKIFLLVMNESFIIAIISALTGLITGIFLSMLSYKLIGNLMNLQLGFISIPWNSILIGILSAIILTMTASIFPALSASNLAPIEAYHSSTDLNYKQNPLTIAASILMFLVSCTIYLLNYNYWQQSKIYIIGIVLFLMSIHLGLPTMFKIITNLITILFKKIFKGDSLLASRNVLKQIKRNIQVVRVLILGIVICIVGLHFLKVVKDITQTDIEHQYPLNYTLHSNSSYEEPGLSENLYQNIKSIKHINAIPVYKSKLFFTLNLGQNINSENTVTYNINGQKQFLVGIQGLDFSSLQKTLPIEIKQGTITEESLNEGGVILTSFASKMLGYKLHDTIRLIPEEQLATKDQKNNFENGDSEKNIISLKVIGIIDRNPLTNDQSDLRIYTSPTLMKNIAGVNTIDKVYFNITHNKNTVSAQIKSLIQNQSSSKIILYSQEEEISKFLQQYYQRIAILLYTVCMIIFLAFIALMNGMASSLRERAREFATMRAIGSKRNQIIRLSLLEGSMVSISGGIIGVFCGVILVYQLLVLLKTTTFIFPLKIVLICLSISPILGIIASLIPAIKLSKVNILDKLNNK</sequence>
<dbReference type="GO" id="GO:0022857">
    <property type="term" value="F:transmembrane transporter activity"/>
    <property type="evidence" value="ECO:0007669"/>
    <property type="project" value="TreeGrafter"/>
</dbReference>
<dbReference type="InterPro" id="IPR025857">
    <property type="entry name" value="MacB_PCD"/>
</dbReference>
<feature type="transmembrane region" description="Helical" evidence="7">
    <location>
        <begin position="343"/>
        <end position="368"/>
    </location>
</feature>
<evidence type="ECO:0000256" key="3">
    <source>
        <dbReference type="ARBA" id="ARBA00022692"/>
    </source>
</evidence>
<dbReference type="GO" id="GO:0005886">
    <property type="term" value="C:plasma membrane"/>
    <property type="evidence" value="ECO:0007669"/>
    <property type="project" value="UniProtKB-SubCell"/>
</dbReference>
<evidence type="ECO:0000256" key="1">
    <source>
        <dbReference type="ARBA" id="ARBA00004651"/>
    </source>
</evidence>
<dbReference type="PANTHER" id="PTHR30572:SF4">
    <property type="entry name" value="ABC TRANSPORTER PERMEASE YTRF"/>
    <property type="match status" value="1"/>
</dbReference>
<evidence type="ECO:0000256" key="4">
    <source>
        <dbReference type="ARBA" id="ARBA00022989"/>
    </source>
</evidence>
<keyword evidence="2" id="KW-1003">Cell membrane</keyword>
<feature type="transmembrane region" description="Helical" evidence="7">
    <location>
        <begin position="474"/>
        <end position="492"/>
    </location>
</feature>
<evidence type="ECO:0000256" key="2">
    <source>
        <dbReference type="ARBA" id="ARBA00022475"/>
    </source>
</evidence>
<feature type="transmembrane region" description="Helical" evidence="7">
    <location>
        <begin position="294"/>
        <end position="323"/>
    </location>
</feature>
<evidence type="ECO:0000313" key="10">
    <source>
        <dbReference type="EMBL" id="OJD82152.1"/>
    </source>
</evidence>
<feature type="domain" description="ABC3 transporter permease C-terminal" evidence="8">
    <location>
        <begin position="750"/>
        <end position="861"/>
    </location>
</feature>
<feature type="transmembrane region" description="Helical" evidence="7">
    <location>
        <begin position="20"/>
        <end position="40"/>
    </location>
</feature>
<protein>
    <recommendedName>
        <fullName evidence="12">ABC transporter permease</fullName>
    </recommendedName>
</protein>
<feature type="transmembrane region" description="Helical" evidence="7">
    <location>
        <begin position="742"/>
        <end position="761"/>
    </location>
</feature>
<keyword evidence="3 7" id="KW-0812">Transmembrane</keyword>
<evidence type="ECO:0008006" key="12">
    <source>
        <dbReference type="Google" id="ProtNLM"/>
    </source>
</evidence>
<comment type="subcellular location">
    <subcellularLocation>
        <location evidence="1">Cell membrane</location>
        <topology evidence="1">Multi-pass membrane protein</topology>
    </subcellularLocation>
</comment>
<feature type="transmembrane region" description="Helical" evidence="7">
    <location>
        <begin position="831"/>
        <end position="854"/>
    </location>
</feature>
<feature type="transmembrane region" description="Helical" evidence="7">
    <location>
        <begin position="793"/>
        <end position="819"/>
    </location>
</feature>
<name>A0A1J9UTI3_9BACI</name>
<reference evidence="10 11" key="1">
    <citation type="submission" date="2016-06" db="EMBL/GenBank/DDBJ databases">
        <title>First insights into the genetic diversity and population structure of in the Bacillus cereus group bacteria from diverse marine environments.</title>
        <authorList>
            <person name="Liu Y."/>
            <person name="Lai Q."/>
            <person name="Shao Z."/>
        </authorList>
    </citation>
    <scope>NUCLEOTIDE SEQUENCE [LARGE SCALE GENOMIC DNA]</scope>
    <source>
        <strain evidence="10 11">NH24A2</strain>
    </source>
</reference>
<dbReference type="Proteomes" id="UP000182788">
    <property type="component" value="Unassembled WGS sequence"/>
</dbReference>
<dbReference type="InterPro" id="IPR050250">
    <property type="entry name" value="Macrolide_Exporter_MacB"/>
</dbReference>
<dbReference type="AlphaFoldDB" id="A0A1J9UTI3"/>
<evidence type="ECO:0000259" key="8">
    <source>
        <dbReference type="Pfam" id="PF02687"/>
    </source>
</evidence>
<evidence type="ECO:0000313" key="11">
    <source>
        <dbReference type="Proteomes" id="UP000182788"/>
    </source>
</evidence>
<feature type="domain" description="MacB-like periplasmic core" evidence="9">
    <location>
        <begin position="19"/>
        <end position="224"/>
    </location>
</feature>
<dbReference type="Pfam" id="PF02687">
    <property type="entry name" value="FtsX"/>
    <property type="match status" value="2"/>
</dbReference>
<dbReference type="GeneID" id="87590465"/>
<proteinExistence type="inferred from homology"/>
<feature type="transmembrane region" description="Helical" evidence="7">
    <location>
        <begin position="250"/>
        <end position="274"/>
    </location>
</feature>
<dbReference type="Pfam" id="PF12704">
    <property type="entry name" value="MacB_PCD"/>
    <property type="match status" value="1"/>
</dbReference>
<comment type="similarity">
    <text evidence="6">Belongs to the ABC-4 integral membrane protein family.</text>
</comment>
<evidence type="ECO:0000256" key="7">
    <source>
        <dbReference type="SAM" id="Phobius"/>
    </source>
</evidence>
<keyword evidence="4 7" id="KW-1133">Transmembrane helix</keyword>
<evidence type="ECO:0000259" key="9">
    <source>
        <dbReference type="Pfam" id="PF12704"/>
    </source>
</evidence>
<dbReference type="RefSeq" id="WP_071717737.1">
    <property type="nucleotide sequence ID" value="NZ_CBCSHB010000009.1"/>
</dbReference>
<comment type="caution">
    <text evidence="10">The sequence shown here is derived from an EMBL/GenBank/DDBJ whole genome shotgun (WGS) entry which is preliminary data.</text>
</comment>
<feature type="transmembrane region" description="Helical" evidence="7">
    <location>
        <begin position="389"/>
        <end position="408"/>
    </location>
</feature>
<evidence type="ECO:0000256" key="6">
    <source>
        <dbReference type="ARBA" id="ARBA00038076"/>
    </source>
</evidence>
<evidence type="ECO:0000256" key="5">
    <source>
        <dbReference type="ARBA" id="ARBA00023136"/>
    </source>
</evidence>
<dbReference type="InterPro" id="IPR003838">
    <property type="entry name" value="ABC3_permease_C"/>
</dbReference>
<feature type="domain" description="ABC3 transporter permease C-terminal" evidence="8">
    <location>
        <begin position="255"/>
        <end position="372"/>
    </location>
</feature>
<dbReference type="PANTHER" id="PTHR30572">
    <property type="entry name" value="MEMBRANE COMPONENT OF TRANSPORTER-RELATED"/>
    <property type="match status" value="1"/>
</dbReference>
<accession>A0A1J9UTI3</accession>
<gene>
    <name evidence="10" type="ORF">BAU28_22610</name>
</gene>